<proteinExistence type="predicted"/>
<protein>
    <submittedName>
        <fullName evidence="2">Uncharacterized protein</fullName>
    </submittedName>
</protein>
<evidence type="ECO:0000256" key="1">
    <source>
        <dbReference type="SAM" id="MobiDB-lite"/>
    </source>
</evidence>
<feature type="compositionally biased region" description="Basic and acidic residues" evidence="1">
    <location>
        <begin position="45"/>
        <end position="61"/>
    </location>
</feature>
<comment type="caution">
    <text evidence="2">The sequence shown here is derived from an EMBL/GenBank/DDBJ whole genome shotgun (WGS) entry which is preliminary data.</text>
</comment>
<dbReference type="Proteomes" id="UP000245119">
    <property type="component" value="Linkage Group LG5"/>
</dbReference>
<feature type="compositionally biased region" description="Basic and acidic residues" evidence="1">
    <location>
        <begin position="19"/>
        <end position="33"/>
    </location>
</feature>
<keyword evidence="3" id="KW-1185">Reference proteome</keyword>
<dbReference type="AlphaFoldDB" id="A0A2T7PAG9"/>
<evidence type="ECO:0000313" key="2">
    <source>
        <dbReference type="EMBL" id="PVD30409.1"/>
    </source>
</evidence>
<sequence>MHFGCFNRLGASPAAQRSLARERREDGGVREDISGMVKGGRKEKKGQESESRVGRCSRGEDNLTAPQPLTCAHLRGAILHQPERGWCAPPHVPCQLAHAW</sequence>
<dbReference type="EMBL" id="PZQS01000005">
    <property type="protein sequence ID" value="PVD30409.1"/>
    <property type="molecule type" value="Genomic_DNA"/>
</dbReference>
<feature type="region of interest" description="Disordered" evidence="1">
    <location>
        <begin position="1"/>
        <end position="65"/>
    </location>
</feature>
<gene>
    <name evidence="2" type="ORF">C0Q70_09675</name>
</gene>
<reference evidence="2 3" key="1">
    <citation type="submission" date="2018-04" db="EMBL/GenBank/DDBJ databases">
        <title>The genome of golden apple snail Pomacea canaliculata provides insight into stress tolerance and invasive adaptation.</title>
        <authorList>
            <person name="Liu C."/>
            <person name="Liu B."/>
            <person name="Ren Y."/>
            <person name="Zhang Y."/>
            <person name="Wang H."/>
            <person name="Li S."/>
            <person name="Jiang F."/>
            <person name="Yin L."/>
            <person name="Zhang G."/>
            <person name="Qian W."/>
            <person name="Fan W."/>
        </authorList>
    </citation>
    <scope>NUCLEOTIDE SEQUENCE [LARGE SCALE GENOMIC DNA]</scope>
    <source>
        <strain evidence="2">SZHN2017</strain>
        <tissue evidence="2">Muscle</tissue>
    </source>
</reference>
<evidence type="ECO:0000313" key="3">
    <source>
        <dbReference type="Proteomes" id="UP000245119"/>
    </source>
</evidence>
<organism evidence="2 3">
    <name type="scientific">Pomacea canaliculata</name>
    <name type="common">Golden apple snail</name>
    <dbReference type="NCBI Taxonomy" id="400727"/>
    <lineage>
        <taxon>Eukaryota</taxon>
        <taxon>Metazoa</taxon>
        <taxon>Spiralia</taxon>
        <taxon>Lophotrochozoa</taxon>
        <taxon>Mollusca</taxon>
        <taxon>Gastropoda</taxon>
        <taxon>Caenogastropoda</taxon>
        <taxon>Architaenioglossa</taxon>
        <taxon>Ampullarioidea</taxon>
        <taxon>Ampullariidae</taxon>
        <taxon>Pomacea</taxon>
    </lineage>
</organism>
<name>A0A2T7PAG9_POMCA</name>
<accession>A0A2T7PAG9</accession>